<evidence type="ECO:0000313" key="3">
    <source>
        <dbReference type="EMBL" id="RZU47407.1"/>
    </source>
</evidence>
<dbReference type="GO" id="GO:0016747">
    <property type="term" value="F:acyltransferase activity, transferring groups other than amino-acyl groups"/>
    <property type="evidence" value="ECO:0007669"/>
    <property type="project" value="InterPro"/>
</dbReference>
<keyword evidence="1" id="KW-1133">Transmembrane helix</keyword>
<evidence type="ECO:0000313" key="4">
    <source>
        <dbReference type="Proteomes" id="UP000292423"/>
    </source>
</evidence>
<feature type="transmembrane region" description="Helical" evidence="1">
    <location>
        <begin position="211"/>
        <end position="233"/>
    </location>
</feature>
<feature type="transmembrane region" description="Helical" evidence="1">
    <location>
        <begin position="338"/>
        <end position="361"/>
    </location>
</feature>
<feature type="transmembrane region" description="Helical" evidence="1">
    <location>
        <begin position="171"/>
        <end position="191"/>
    </location>
</feature>
<dbReference type="InterPro" id="IPR050879">
    <property type="entry name" value="Acyltransferase_3"/>
</dbReference>
<keyword evidence="1" id="KW-0472">Membrane</keyword>
<organism evidence="3 4">
    <name type="scientific">Fluviicoccus keumensis</name>
    <dbReference type="NCBI Taxonomy" id="1435465"/>
    <lineage>
        <taxon>Bacteria</taxon>
        <taxon>Pseudomonadati</taxon>
        <taxon>Pseudomonadota</taxon>
        <taxon>Gammaproteobacteria</taxon>
        <taxon>Moraxellales</taxon>
        <taxon>Moraxellaceae</taxon>
        <taxon>Fluviicoccus</taxon>
    </lineage>
</organism>
<sequence>MSKSSYVPALTWLRGLAAFVVVVSHAIRTVEGPWSVSTEGLPAFFTQKLWFARLFDLGSFGVCLFFALSGFTLYLSNRSALQRWADVPAFYLKRVARIWPAFMVSLLVYTVFAKVLWPYYWVEPEGWMQGNFRLPETAGGVMNYVLLMFDISGPAGYFVGPYWSLPIEFHYYLLMAPVVILMARCGSWRWLCPVAAGSALLYAGMTLPVPIADTSLLTMSLSFFLGVALADLHQRQWLPVLKNQFAVWGLVLAAFGMVTGIWQGLLPWEWMTPAFTGCAIVMIYAFLNIRQKTESGPLTRLLGRYGTYSYSIYLYHMLSFGAIALGASLLEIQLDESLFWPVFLLGVTSSYGLAYLSYRWVEVPSIDFGRRLAQRVAR</sequence>
<dbReference type="InterPro" id="IPR002656">
    <property type="entry name" value="Acyl_transf_3_dom"/>
</dbReference>
<feature type="transmembrane region" description="Helical" evidence="1">
    <location>
        <begin position="310"/>
        <end position="332"/>
    </location>
</feature>
<protein>
    <submittedName>
        <fullName evidence="3">Peptidoglycan/LPS O-acetylase OafA/YrhL</fullName>
    </submittedName>
</protein>
<reference evidence="3 4" key="1">
    <citation type="submission" date="2019-02" db="EMBL/GenBank/DDBJ databases">
        <title>Genomic Encyclopedia of Type Strains, Phase IV (KMG-IV): sequencing the most valuable type-strain genomes for metagenomic binning, comparative biology and taxonomic classification.</title>
        <authorList>
            <person name="Goeker M."/>
        </authorList>
    </citation>
    <scope>NUCLEOTIDE SEQUENCE [LARGE SCALE GENOMIC DNA]</scope>
    <source>
        <strain evidence="3 4">DSM 105135</strain>
    </source>
</reference>
<comment type="caution">
    <text evidence="3">The sequence shown here is derived from an EMBL/GenBank/DDBJ whole genome shotgun (WGS) entry which is preliminary data.</text>
</comment>
<dbReference type="RefSeq" id="WP_130410654.1">
    <property type="nucleotide sequence ID" value="NZ_SHKX01000010.1"/>
</dbReference>
<accession>A0A4Q7ZA20</accession>
<feature type="domain" description="Acyltransferase 3" evidence="2">
    <location>
        <begin position="9"/>
        <end position="358"/>
    </location>
</feature>
<dbReference type="GO" id="GO:0000271">
    <property type="term" value="P:polysaccharide biosynthetic process"/>
    <property type="evidence" value="ECO:0007669"/>
    <property type="project" value="TreeGrafter"/>
</dbReference>
<dbReference type="AlphaFoldDB" id="A0A4Q7ZA20"/>
<dbReference type="Proteomes" id="UP000292423">
    <property type="component" value="Unassembled WGS sequence"/>
</dbReference>
<dbReference type="PANTHER" id="PTHR23028:SF53">
    <property type="entry name" value="ACYL_TRANSF_3 DOMAIN-CONTAINING PROTEIN"/>
    <property type="match status" value="1"/>
</dbReference>
<evidence type="ECO:0000256" key="1">
    <source>
        <dbReference type="SAM" id="Phobius"/>
    </source>
</evidence>
<keyword evidence="4" id="KW-1185">Reference proteome</keyword>
<dbReference type="OrthoDB" id="9767863at2"/>
<dbReference type="PANTHER" id="PTHR23028">
    <property type="entry name" value="ACETYLTRANSFERASE"/>
    <property type="match status" value="1"/>
</dbReference>
<dbReference type="Pfam" id="PF01757">
    <property type="entry name" value="Acyl_transf_3"/>
    <property type="match status" value="1"/>
</dbReference>
<gene>
    <name evidence="3" type="ORF">EV700_0369</name>
</gene>
<feature type="transmembrane region" description="Helical" evidence="1">
    <location>
        <begin position="245"/>
        <end position="264"/>
    </location>
</feature>
<keyword evidence="1" id="KW-0812">Transmembrane</keyword>
<dbReference type="EMBL" id="SHKX01000010">
    <property type="protein sequence ID" value="RZU47407.1"/>
    <property type="molecule type" value="Genomic_DNA"/>
</dbReference>
<feature type="transmembrane region" description="Helical" evidence="1">
    <location>
        <begin position="96"/>
        <end position="121"/>
    </location>
</feature>
<proteinExistence type="predicted"/>
<feature type="transmembrane region" description="Helical" evidence="1">
    <location>
        <begin position="270"/>
        <end position="289"/>
    </location>
</feature>
<name>A0A4Q7ZA20_9GAMM</name>
<feature type="transmembrane region" description="Helical" evidence="1">
    <location>
        <begin position="50"/>
        <end position="75"/>
    </location>
</feature>
<dbReference type="GO" id="GO:0016020">
    <property type="term" value="C:membrane"/>
    <property type="evidence" value="ECO:0007669"/>
    <property type="project" value="TreeGrafter"/>
</dbReference>
<evidence type="ECO:0000259" key="2">
    <source>
        <dbReference type="Pfam" id="PF01757"/>
    </source>
</evidence>
<feature type="transmembrane region" description="Helical" evidence="1">
    <location>
        <begin position="141"/>
        <end position="159"/>
    </location>
</feature>